<evidence type="ECO:0008006" key="3">
    <source>
        <dbReference type="Google" id="ProtNLM"/>
    </source>
</evidence>
<proteinExistence type="predicted"/>
<dbReference type="PANTHER" id="PTHR33116">
    <property type="entry name" value="REVERSE TRANSCRIPTASE ZINC-BINDING DOMAIN-CONTAINING PROTEIN-RELATED-RELATED"/>
    <property type="match status" value="1"/>
</dbReference>
<name>A0AAD9ZJ95_9ROSI</name>
<accession>A0AAD9ZJ95</accession>
<dbReference type="EMBL" id="JANJYJ010000010">
    <property type="protein sequence ID" value="KAK3182788.1"/>
    <property type="molecule type" value="Genomic_DNA"/>
</dbReference>
<protein>
    <recommendedName>
        <fullName evidence="3">RNase H type-1 domain-containing protein</fullName>
    </recommendedName>
</protein>
<organism evidence="1 2">
    <name type="scientific">Dipteronia sinensis</name>
    <dbReference type="NCBI Taxonomy" id="43782"/>
    <lineage>
        <taxon>Eukaryota</taxon>
        <taxon>Viridiplantae</taxon>
        <taxon>Streptophyta</taxon>
        <taxon>Embryophyta</taxon>
        <taxon>Tracheophyta</taxon>
        <taxon>Spermatophyta</taxon>
        <taxon>Magnoliopsida</taxon>
        <taxon>eudicotyledons</taxon>
        <taxon>Gunneridae</taxon>
        <taxon>Pentapetalae</taxon>
        <taxon>rosids</taxon>
        <taxon>malvids</taxon>
        <taxon>Sapindales</taxon>
        <taxon>Sapindaceae</taxon>
        <taxon>Hippocastanoideae</taxon>
        <taxon>Acereae</taxon>
        <taxon>Dipteronia</taxon>
    </lineage>
</organism>
<reference evidence="1" key="1">
    <citation type="journal article" date="2023" name="Plant J.">
        <title>Genome sequences and population genomics provide insights into the demographic history, inbreeding, and mutation load of two 'living fossil' tree species of Dipteronia.</title>
        <authorList>
            <person name="Feng Y."/>
            <person name="Comes H.P."/>
            <person name="Chen J."/>
            <person name="Zhu S."/>
            <person name="Lu R."/>
            <person name="Zhang X."/>
            <person name="Li P."/>
            <person name="Qiu J."/>
            <person name="Olsen K.M."/>
            <person name="Qiu Y."/>
        </authorList>
    </citation>
    <scope>NUCLEOTIDE SEQUENCE</scope>
    <source>
        <strain evidence="1">NBL</strain>
    </source>
</reference>
<gene>
    <name evidence="1" type="ORF">Dsin_030074</name>
</gene>
<keyword evidence="2" id="KW-1185">Reference proteome</keyword>
<evidence type="ECO:0000313" key="2">
    <source>
        <dbReference type="Proteomes" id="UP001281410"/>
    </source>
</evidence>
<sequence length="222" mass="24556">MLLQRLKVNIQTIFGIEDCDTSDKYPGLPTLVGRNKRHTFEIIKGKVWKKVRNWKGNLLSFGGKEVLIKAIAQAIPTYTMSIFQLPKGLCKELSSMISKFWWGSMDGFSNCLEISGSPHLKVVGGDWIAPPSGQLKLNFGVVVRDGVCVVRVRVAIRNDKGKMLVALSKPLTGLFSSEIGGFLALREGLLLAKFHNIHVQIAEVASPESCRIFPEFVEQCPG</sequence>
<comment type="caution">
    <text evidence="1">The sequence shown here is derived from an EMBL/GenBank/DDBJ whole genome shotgun (WGS) entry which is preliminary data.</text>
</comment>
<evidence type="ECO:0000313" key="1">
    <source>
        <dbReference type="EMBL" id="KAK3182788.1"/>
    </source>
</evidence>
<dbReference type="Proteomes" id="UP001281410">
    <property type="component" value="Unassembled WGS sequence"/>
</dbReference>
<dbReference type="AlphaFoldDB" id="A0AAD9ZJ95"/>
<dbReference type="PANTHER" id="PTHR33116:SF86">
    <property type="entry name" value="REVERSE TRANSCRIPTASE DOMAIN-CONTAINING PROTEIN"/>
    <property type="match status" value="1"/>
</dbReference>